<evidence type="ECO:0000256" key="3">
    <source>
        <dbReference type="PROSITE-ProRule" id="PRU00708"/>
    </source>
</evidence>
<dbReference type="Pfam" id="PF01535">
    <property type="entry name" value="PPR"/>
    <property type="match status" value="2"/>
</dbReference>
<dbReference type="AlphaFoldDB" id="A0A2I0AGZ9"/>
<dbReference type="PROSITE" id="PS51375">
    <property type="entry name" value="PPR"/>
    <property type="match status" value="5"/>
</dbReference>
<dbReference type="Proteomes" id="UP000236161">
    <property type="component" value="Unassembled WGS sequence"/>
</dbReference>
<evidence type="ECO:0000256" key="1">
    <source>
        <dbReference type="ARBA" id="ARBA00006643"/>
    </source>
</evidence>
<dbReference type="GO" id="GO:0009451">
    <property type="term" value="P:RNA modification"/>
    <property type="evidence" value="ECO:0007669"/>
    <property type="project" value="InterPro"/>
</dbReference>
<dbReference type="SUPFAM" id="SSF48452">
    <property type="entry name" value="TPR-like"/>
    <property type="match status" value="1"/>
</dbReference>
<name>A0A2I0AGZ9_9ASPA</name>
<dbReference type="FunFam" id="1.25.40.10:FF:000184">
    <property type="entry name" value="Pentatricopeptide repeat-containing protein, chloroplastic"/>
    <property type="match status" value="1"/>
</dbReference>
<keyword evidence="5" id="KW-1185">Reference proteome</keyword>
<keyword evidence="2" id="KW-0677">Repeat</keyword>
<dbReference type="FunFam" id="1.25.40.10:FF:000333">
    <property type="entry name" value="Pentatricopeptide repeat-containing protein"/>
    <property type="match status" value="1"/>
</dbReference>
<reference evidence="4 5" key="1">
    <citation type="journal article" date="2017" name="Nature">
        <title>The Apostasia genome and the evolution of orchids.</title>
        <authorList>
            <person name="Zhang G.Q."/>
            <person name="Liu K.W."/>
            <person name="Li Z."/>
            <person name="Lohaus R."/>
            <person name="Hsiao Y.Y."/>
            <person name="Niu S.C."/>
            <person name="Wang J.Y."/>
            <person name="Lin Y.C."/>
            <person name="Xu Q."/>
            <person name="Chen L.J."/>
            <person name="Yoshida K."/>
            <person name="Fujiwara S."/>
            <person name="Wang Z.W."/>
            <person name="Zhang Y.Q."/>
            <person name="Mitsuda N."/>
            <person name="Wang M."/>
            <person name="Liu G.H."/>
            <person name="Pecoraro L."/>
            <person name="Huang H.X."/>
            <person name="Xiao X.J."/>
            <person name="Lin M."/>
            <person name="Wu X.Y."/>
            <person name="Wu W.L."/>
            <person name="Chen Y.Y."/>
            <person name="Chang S.B."/>
            <person name="Sakamoto S."/>
            <person name="Ohme-Takagi M."/>
            <person name="Yagi M."/>
            <person name="Zeng S.J."/>
            <person name="Shen C.Y."/>
            <person name="Yeh C.M."/>
            <person name="Luo Y.B."/>
            <person name="Tsai W.C."/>
            <person name="Van de Peer Y."/>
            <person name="Liu Z.J."/>
        </authorList>
    </citation>
    <scope>NUCLEOTIDE SEQUENCE [LARGE SCALE GENOMIC DNA]</scope>
    <source>
        <strain evidence="5">cv. Shenzhen</strain>
        <tissue evidence="4">Stem</tissue>
    </source>
</reference>
<dbReference type="GO" id="GO:0016787">
    <property type="term" value="F:hydrolase activity"/>
    <property type="evidence" value="ECO:0007669"/>
    <property type="project" value="UniProtKB-KW"/>
</dbReference>
<dbReference type="FunFam" id="1.25.40.10:FF:000470">
    <property type="entry name" value="Pentatricopeptide repeat-containing protein At5g66520"/>
    <property type="match status" value="1"/>
</dbReference>
<evidence type="ECO:0000313" key="4">
    <source>
        <dbReference type="EMBL" id="PKA54814.1"/>
    </source>
</evidence>
<dbReference type="OrthoDB" id="185373at2759"/>
<dbReference type="GO" id="GO:0003723">
    <property type="term" value="F:RNA binding"/>
    <property type="evidence" value="ECO:0007669"/>
    <property type="project" value="InterPro"/>
</dbReference>
<organism evidence="4 5">
    <name type="scientific">Apostasia shenzhenica</name>
    <dbReference type="NCBI Taxonomy" id="1088818"/>
    <lineage>
        <taxon>Eukaryota</taxon>
        <taxon>Viridiplantae</taxon>
        <taxon>Streptophyta</taxon>
        <taxon>Embryophyta</taxon>
        <taxon>Tracheophyta</taxon>
        <taxon>Spermatophyta</taxon>
        <taxon>Magnoliopsida</taxon>
        <taxon>Liliopsida</taxon>
        <taxon>Asparagales</taxon>
        <taxon>Orchidaceae</taxon>
        <taxon>Apostasioideae</taxon>
        <taxon>Apostasia</taxon>
    </lineage>
</organism>
<dbReference type="InterPro" id="IPR046848">
    <property type="entry name" value="E_motif"/>
</dbReference>
<feature type="repeat" description="PPR" evidence="3">
    <location>
        <begin position="213"/>
        <end position="243"/>
    </location>
</feature>
<dbReference type="InterPro" id="IPR046960">
    <property type="entry name" value="PPR_At4g14850-like_plant"/>
</dbReference>
<dbReference type="EC" id="3.6.1.-" evidence="4"/>
<comment type="similarity">
    <text evidence="1">Belongs to the PPR family. PCMP-H subfamily.</text>
</comment>
<evidence type="ECO:0000256" key="2">
    <source>
        <dbReference type="ARBA" id="ARBA00022737"/>
    </source>
</evidence>
<sequence>MAPQPTMPAGSHLARLPAMIERFQSMAELRQMQAQLTVLGLAGDTFLVSKLLLFSAISEAGDLDYSRRLFLTISSPSNFAWNTLIRGFSRSRKPNIAVSFFIQMLRAGAQPDHLTFPFVAKSCARLASLRLAGAVHGQVFTHGYDLDLFILNSLIHMYASCGAMAAACKVFDGVPHPNMVSWNSLVDGFSKCGDLDGARKVFDEMLERDVVSWSAMIDGYVKGGEYREALALFERMQTHGPKANEVTMISVLCACAHLGILNRGRQMHQYIKDNGLNLNLAISTSLIDMYAKSGSLEESIQVFRSFPVAKTDVLIWNAVIGGLATLGKAREAVEMFREMITIPIKPDEITFLELLSACAHGGFVREAWEFFQLIQTMGMNPHVEHYASMVDVLGRAGCVEEAYELVRRMPMEPSASVLGALLSACLTHGKVELGEIVGKRLVNLEPEHDGRYVGLSNVFATAHRWEDAKKMREEMDKRGVTKAPGQSEIEVNGALHKFIAHDKSHPQSIEVYWMLNYVTKQMKMEFDSFIV</sequence>
<dbReference type="EMBL" id="KZ451982">
    <property type="protein sequence ID" value="PKA54814.1"/>
    <property type="molecule type" value="Genomic_DNA"/>
</dbReference>
<feature type="repeat" description="PPR" evidence="3">
    <location>
        <begin position="347"/>
        <end position="381"/>
    </location>
</feature>
<dbReference type="PANTHER" id="PTHR47926">
    <property type="entry name" value="PENTATRICOPEPTIDE REPEAT-CONTAINING PROTEIN"/>
    <property type="match status" value="1"/>
</dbReference>
<dbReference type="Pfam" id="PF12854">
    <property type="entry name" value="PPR_1"/>
    <property type="match status" value="1"/>
</dbReference>
<feature type="repeat" description="PPR" evidence="3">
    <location>
        <begin position="178"/>
        <end position="212"/>
    </location>
</feature>
<dbReference type="Pfam" id="PF13041">
    <property type="entry name" value="PPR_2"/>
    <property type="match status" value="3"/>
</dbReference>
<gene>
    <name evidence="4" type="primary">PCMP-E105</name>
    <name evidence="4" type="ORF">AXF42_Ash000649</name>
</gene>
<keyword evidence="4" id="KW-0378">Hydrolase</keyword>
<proteinExistence type="inferred from homology"/>
<dbReference type="NCBIfam" id="TIGR00756">
    <property type="entry name" value="PPR"/>
    <property type="match status" value="5"/>
</dbReference>
<protein>
    <submittedName>
        <fullName evidence="4">Pentatricopeptide repeat-containing protein</fullName>
        <ecNumber evidence="4">3.6.1.-</ecNumber>
    </submittedName>
</protein>
<feature type="repeat" description="PPR" evidence="3">
    <location>
        <begin position="312"/>
        <end position="346"/>
    </location>
</feature>
<dbReference type="Pfam" id="PF20431">
    <property type="entry name" value="E_motif"/>
    <property type="match status" value="1"/>
</dbReference>
<evidence type="ECO:0000313" key="5">
    <source>
        <dbReference type="Proteomes" id="UP000236161"/>
    </source>
</evidence>
<accession>A0A2I0AGZ9</accession>
<dbReference type="InterPro" id="IPR002885">
    <property type="entry name" value="PPR_rpt"/>
</dbReference>
<dbReference type="Gene3D" id="1.25.40.10">
    <property type="entry name" value="Tetratricopeptide repeat domain"/>
    <property type="match status" value="3"/>
</dbReference>
<feature type="repeat" description="PPR" evidence="3">
    <location>
        <begin position="77"/>
        <end position="111"/>
    </location>
</feature>
<dbReference type="InterPro" id="IPR011990">
    <property type="entry name" value="TPR-like_helical_dom_sf"/>
</dbReference>
<dbReference type="PANTHER" id="PTHR47926:SF483">
    <property type="entry name" value="TETRATRICOPEPTIDE-LIKE HELICAL DOMAIN SUPERFAMILY"/>
    <property type="match status" value="1"/>
</dbReference>